<dbReference type="PROSITE" id="PS51332">
    <property type="entry name" value="B12_BINDING"/>
    <property type="match status" value="1"/>
</dbReference>
<dbReference type="GO" id="GO:0005829">
    <property type="term" value="C:cytosol"/>
    <property type="evidence" value="ECO:0007669"/>
    <property type="project" value="TreeGrafter"/>
</dbReference>
<dbReference type="SUPFAM" id="SSF47644">
    <property type="entry name" value="Methionine synthase domain"/>
    <property type="match status" value="1"/>
</dbReference>
<keyword evidence="2" id="KW-0949">S-adenosyl-L-methionine</keyword>
<dbReference type="InterPro" id="IPR006158">
    <property type="entry name" value="Cobalamin-bd"/>
</dbReference>
<evidence type="ECO:0000259" key="7">
    <source>
        <dbReference type="PROSITE" id="PS50974"/>
    </source>
</evidence>
<gene>
    <name evidence="10" type="ORF">HYR64_07415</name>
</gene>
<dbReference type="SUPFAM" id="SSF56507">
    <property type="entry name" value="Methionine synthase activation domain-like"/>
    <property type="match status" value="1"/>
</dbReference>
<evidence type="ECO:0000256" key="6">
    <source>
        <dbReference type="PROSITE-ProRule" id="PRU00346"/>
    </source>
</evidence>
<dbReference type="SUPFAM" id="SSF52242">
    <property type="entry name" value="Cobalamin (vitamin B12)-binding domain"/>
    <property type="match status" value="1"/>
</dbReference>
<sequence length="557" mass="62107">MPEKPGQDQVCVYDPLHALMARFENVKAVSTGGDPFEGLSVEDCLKRHIVEGIKKGLDAHLEAALETREPLSIINDVLLDGMKTVGELFGAGKMQLPFVLQSAEVMKTAVAYLEPKMERVEGSERGSILLATVAGDVHDIGKNLVDIILSNNGYRVVNIGIKQPLNNILDQAKQTRCDVIGLSGLLVKSTLIMRDNLLEMNERDEWSYPVILGGAALTRAYVEQDLRALYRGRVFYAKDAFEGLRLMGELSAGEEVSTPELAVGDRVAGHRTGDLAADRYVFDGAQSDVVPLTESPPLPFYGSRAETGVTPQEIYPYINPIALFRGQWQFRRQEGMGNPEFQAWLDENVSPIFERLKGELAPVLAPRVKWGYFWCAGEGNDLIVYQEDGKTERMRFTFPRQRDGRRLCLADFFRRPGQGEADVVGFSAVSVGSEVSVLERQLFESGQYQEYLYVHGMGVESAEALAELWHKRMRAELGIAGDDPAEMKLLFSARYRGSRYSFGYPACPNLEDQTKLFDLLAPEEVGIELTEELMLVPEQSTTALIVHHPDAKYFNVR</sequence>
<dbReference type="GO" id="GO:0031419">
    <property type="term" value="F:cobalamin binding"/>
    <property type="evidence" value="ECO:0007669"/>
    <property type="project" value="InterPro"/>
</dbReference>
<evidence type="ECO:0000259" key="8">
    <source>
        <dbReference type="PROSITE" id="PS51332"/>
    </source>
</evidence>
<dbReference type="Gene3D" id="3.10.196.10">
    <property type="entry name" value="Vitamin B12-dependent methionine synthase, activation domain"/>
    <property type="match status" value="1"/>
</dbReference>
<dbReference type="InterPro" id="IPR004223">
    <property type="entry name" value="VitB12-dep_Met_synth_activ_dom"/>
</dbReference>
<dbReference type="Pfam" id="PF02607">
    <property type="entry name" value="B12-binding_2"/>
    <property type="match status" value="1"/>
</dbReference>
<dbReference type="PROSITE" id="PS51337">
    <property type="entry name" value="B12_BINDING_NTER"/>
    <property type="match status" value="1"/>
</dbReference>
<dbReference type="InterPro" id="IPR036594">
    <property type="entry name" value="Meth_synthase_dom"/>
</dbReference>
<dbReference type="SMART" id="SM01018">
    <property type="entry name" value="B12-binding_2"/>
    <property type="match status" value="1"/>
</dbReference>
<evidence type="ECO:0000256" key="1">
    <source>
        <dbReference type="ARBA" id="ARBA00010398"/>
    </source>
</evidence>
<comment type="caution">
    <text evidence="10">The sequence shown here is derived from an EMBL/GenBank/DDBJ whole genome shotgun (WGS) entry which is preliminary data.</text>
</comment>
<dbReference type="PANTHER" id="PTHR45833">
    <property type="entry name" value="METHIONINE SYNTHASE"/>
    <property type="match status" value="1"/>
</dbReference>
<dbReference type="GO" id="GO:0046872">
    <property type="term" value="F:metal ion binding"/>
    <property type="evidence" value="ECO:0007669"/>
    <property type="project" value="UniProtKB-KW"/>
</dbReference>
<keyword evidence="3" id="KW-0479">Metal-binding</keyword>
<evidence type="ECO:0000259" key="9">
    <source>
        <dbReference type="PROSITE" id="PS51337"/>
    </source>
</evidence>
<dbReference type="EMBL" id="JACOSL010000043">
    <property type="protein sequence ID" value="MBI1756917.1"/>
    <property type="molecule type" value="Genomic_DNA"/>
</dbReference>
<keyword evidence="5" id="KW-0170">Cobalt</keyword>
<dbReference type="GO" id="GO:0032259">
    <property type="term" value="P:methylation"/>
    <property type="evidence" value="ECO:0007669"/>
    <property type="project" value="UniProtKB-KW"/>
</dbReference>
<dbReference type="InterPro" id="IPR050554">
    <property type="entry name" value="Met_Synthase/Corrinoid"/>
</dbReference>
<dbReference type="GO" id="GO:0008705">
    <property type="term" value="F:methionine synthase activity"/>
    <property type="evidence" value="ECO:0007669"/>
    <property type="project" value="InterPro"/>
</dbReference>
<evidence type="ECO:0000256" key="2">
    <source>
        <dbReference type="ARBA" id="ARBA00022691"/>
    </source>
</evidence>
<organism evidence="10 11">
    <name type="scientific">Fimbriimonas ginsengisoli</name>
    <dbReference type="NCBI Taxonomy" id="1005039"/>
    <lineage>
        <taxon>Bacteria</taxon>
        <taxon>Bacillati</taxon>
        <taxon>Armatimonadota</taxon>
        <taxon>Fimbriimonadia</taxon>
        <taxon>Fimbriimonadales</taxon>
        <taxon>Fimbriimonadaceae</taxon>
        <taxon>Fimbriimonas</taxon>
    </lineage>
</organism>
<dbReference type="InterPro" id="IPR036724">
    <property type="entry name" value="Cobalamin-bd_sf"/>
</dbReference>
<dbReference type="GO" id="GO:0046653">
    <property type="term" value="P:tetrahydrofolate metabolic process"/>
    <property type="evidence" value="ECO:0007669"/>
    <property type="project" value="TreeGrafter"/>
</dbReference>
<dbReference type="Pfam" id="PF02965">
    <property type="entry name" value="Met_synt_B12"/>
    <property type="match status" value="1"/>
</dbReference>
<evidence type="ECO:0000256" key="4">
    <source>
        <dbReference type="ARBA" id="ARBA00022737"/>
    </source>
</evidence>
<dbReference type="FunFam" id="1.10.1240.10:FF:000001">
    <property type="entry name" value="Methionine synthase"/>
    <property type="match status" value="1"/>
</dbReference>
<comment type="similarity">
    <text evidence="1">Belongs to the vitamin-B12 dependent methionine synthase family.</text>
</comment>
<evidence type="ECO:0000256" key="5">
    <source>
        <dbReference type="ARBA" id="ARBA00023285"/>
    </source>
</evidence>
<dbReference type="Proteomes" id="UP000727962">
    <property type="component" value="Unassembled WGS sequence"/>
</dbReference>
<feature type="domain" description="B12-binding N-terminal" evidence="9">
    <location>
        <begin position="32"/>
        <end position="125"/>
    </location>
</feature>
<dbReference type="Gene3D" id="1.10.1240.10">
    <property type="entry name" value="Methionine synthase domain"/>
    <property type="match status" value="1"/>
</dbReference>
<evidence type="ECO:0000313" key="11">
    <source>
        <dbReference type="Proteomes" id="UP000727962"/>
    </source>
</evidence>
<reference evidence="10" key="1">
    <citation type="submission" date="2020-07" db="EMBL/GenBank/DDBJ databases">
        <title>Huge and variable diversity of episymbiotic CPR bacteria and DPANN archaea in groundwater ecosystems.</title>
        <authorList>
            <person name="He C.Y."/>
            <person name="Keren R."/>
            <person name="Whittaker M."/>
            <person name="Farag I.F."/>
            <person name="Doudna J."/>
            <person name="Cate J.H.D."/>
            <person name="Banfield J.F."/>
        </authorList>
    </citation>
    <scope>NUCLEOTIDE SEQUENCE</scope>
    <source>
        <strain evidence="10">NC_groundwater_17_Pr7_B-0.1um_64_12</strain>
    </source>
</reference>
<accession>A0A931LT81</accession>
<feature type="domain" description="B12-binding" evidence="8">
    <location>
        <begin position="125"/>
        <end position="261"/>
    </location>
</feature>
<dbReference type="GO" id="GO:0050667">
    <property type="term" value="P:homocysteine metabolic process"/>
    <property type="evidence" value="ECO:0007669"/>
    <property type="project" value="TreeGrafter"/>
</dbReference>
<evidence type="ECO:0000256" key="3">
    <source>
        <dbReference type="ARBA" id="ARBA00022723"/>
    </source>
</evidence>
<dbReference type="Gene3D" id="3.40.50.280">
    <property type="entry name" value="Cobalamin-binding domain"/>
    <property type="match status" value="1"/>
</dbReference>
<dbReference type="PROSITE" id="PS50974">
    <property type="entry name" value="ADOMET_ACTIVATION"/>
    <property type="match status" value="1"/>
</dbReference>
<keyword evidence="6" id="KW-0808">Transferase</keyword>
<dbReference type="PANTHER" id="PTHR45833:SF1">
    <property type="entry name" value="METHIONINE SYNTHASE"/>
    <property type="match status" value="1"/>
</dbReference>
<dbReference type="AlphaFoldDB" id="A0A931LT81"/>
<proteinExistence type="inferred from homology"/>
<dbReference type="InterPro" id="IPR003759">
    <property type="entry name" value="Cbl-bd_cap"/>
</dbReference>
<dbReference type="Pfam" id="PF02310">
    <property type="entry name" value="B12-binding"/>
    <property type="match status" value="1"/>
</dbReference>
<keyword evidence="4" id="KW-0677">Repeat</keyword>
<evidence type="ECO:0000313" key="10">
    <source>
        <dbReference type="EMBL" id="MBI1756917.1"/>
    </source>
</evidence>
<feature type="domain" description="AdoMet activation" evidence="7">
    <location>
        <begin position="272"/>
        <end position="557"/>
    </location>
</feature>
<name>A0A931LT81_FIMGI</name>
<dbReference type="InterPro" id="IPR037010">
    <property type="entry name" value="VitB12-dep_Met_synth_activ_sf"/>
</dbReference>
<keyword evidence="6" id="KW-0489">Methyltransferase</keyword>
<protein>
    <submittedName>
        <fullName evidence="10">B12-binding domain-containing protein</fullName>
    </submittedName>
</protein>